<dbReference type="Pfam" id="PF12627">
    <property type="entry name" value="PolyA_pol_RNAbd"/>
    <property type="match status" value="1"/>
</dbReference>
<dbReference type="NCBIfam" id="TIGR00277">
    <property type="entry name" value="HDIG"/>
    <property type="match status" value="1"/>
</dbReference>
<dbReference type="GO" id="GO:0046872">
    <property type="term" value="F:metal ion binding"/>
    <property type="evidence" value="ECO:0007669"/>
    <property type="project" value="UniProtKB-KW"/>
</dbReference>
<keyword evidence="3" id="KW-0819">tRNA processing</keyword>
<dbReference type="InterPro" id="IPR050264">
    <property type="entry name" value="Bact_CCA-adding_enz_type3_sf"/>
</dbReference>
<evidence type="ECO:0000256" key="1">
    <source>
        <dbReference type="ARBA" id="ARBA00001946"/>
    </source>
</evidence>
<dbReference type="InterPro" id="IPR006675">
    <property type="entry name" value="HDIG_dom"/>
</dbReference>
<feature type="compositionally biased region" description="Basic and acidic residues" evidence="9">
    <location>
        <begin position="469"/>
        <end position="486"/>
    </location>
</feature>
<dbReference type="Pfam" id="PF01743">
    <property type="entry name" value="PolyA_pol"/>
    <property type="match status" value="1"/>
</dbReference>
<dbReference type="InterPro" id="IPR043519">
    <property type="entry name" value="NT_sf"/>
</dbReference>
<gene>
    <name evidence="11" type="ORF">A3C82_01435</name>
</gene>
<feature type="domain" description="HD" evidence="10">
    <location>
        <begin position="257"/>
        <end position="377"/>
    </location>
</feature>
<evidence type="ECO:0000256" key="4">
    <source>
        <dbReference type="ARBA" id="ARBA00022695"/>
    </source>
</evidence>
<reference evidence="11 12" key="1">
    <citation type="journal article" date="2016" name="Nat. Commun.">
        <title>Thousands of microbial genomes shed light on interconnected biogeochemical processes in an aquifer system.</title>
        <authorList>
            <person name="Anantharaman K."/>
            <person name="Brown C.T."/>
            <person name="Hug L.A."/>
            <person name="Sharon I."/>
            <person name="Castelle C.J."/>
            <person name="Probst A.J."/>
            <person name="Thomas B.C."/>
            <person name="Singh A."/>
            <person name="Wilkins M.J."/>
            <person name="Karaoz U."/>
            <person name="Brodie E.L."/>
            <person name="Williams K.H."/>
            <person name="Hubbard S.S."/>
            <person name="Banfield J.F."/>
        </authorList>
    </citation>
    <scope>NUCLEOTIDE SEQUENCE [LARGE SCALE GENOMIC DNA]</scope>
</reference>
<evidence type="ECO:0000256" key="7">
    <source>
        <dbReference type="ARBA" id="ARBA00022842"/>
    </source>
</evidence>
<dbReference type="GO" id="GO:0008033">
    <property type="term" value="P:tRNA processing"/>
    <property type="evidence" value="ECO:0007669"/>
    <property type="project" value="UniProtKB-KW"/>
</dbReference>
<comment type="similarity">
    <text evidence="8">Belongs to the tRNA nucleotidyltransferase/poly(A) polymerase family.</text>
</comment>
<dbReference type="InterPro" id="IPR002646">
    <property type="entry name" value="PolA_pol_head_dom"/>
</dbReference>
<dbReference type="CDD" id="cd05398">
    <property type="entry name" value="NT_ClassII-CCAase"/>
    <property type="match status" value="1"/>
</dbReference>
<evidence type="ECO:0000256" key="9">
    <source>
        <dbReference type="SAM" id="MobiDB-lite"/>
    </source>
</evidence>
<evidence type="ECO:0000256" key="5">
    <source>
        <dbReference type="ARBA" id="ARBA00022723"/>
    </source>
</evidence>
<name>A0A1G2R4D6_9BACT</name>
<dbReference type="CDD" id="cd00077">
    <property type="entry name" value="HDc"/>
    <property type="match status" value="1"/>
</dbReference>
<dbReference type="SUPFAM" id="SSF81301">
    <property type="entry name" value="Nucleotidyltransferase"/>
    <property type="match status" value="1"/>
</dbReference>
<dbReference type="EMBL" id="MHTW01000008">
    <property type="protein sequence ID" value="OHA67587.1"/>
    <property type="molecule type" value="Genomic_DNA"/>
</dbReference>
<organism evidence="11 12">
    <name type="scientific">Candidatus Wildermuthbacteria bacterium RIFCSPHIGHO2_02_FULL_47_12</name>
    <dbReference type="NCBI Taxonomy" id="1802451"/>
    <lineage>
        <taxon>Bacteria</taxon>
        <taxon>Candidatus Wildermuthiibacteriota</taxon>
    </lineage>
</organism>
<dbReference type="PROSITE" id="PS51831">
    <property type="entry name" value="HD"/>
    <property type="match status" value="1"/>
</dbReference>
<dbReference type="Proteomes" id="UP000176901">
    <property type="component" value="Unassembled WGS sequence"/>
</dbReference>
<dbReference type="GO" id="GO:0000049">
    <property type="term" value="F:tRNA binding"/>
    <property type="evidence" value="ECO:0007669"/>
    <property type="project" value="TreeGrafter"/>
</dbReference>
<keyword evidence="8" id="KW-0694">RNA-binding</keyword>
<comment type="caution">
    <text evidence="11">The sequence shown here is derived from an EMBL/GenBank/DDBJ whole genome shotgun (WGS) entry which is preliminary data.</text>
</comment>
<dbReference type="GO" id="GO:0016779">
    <property type="term" value="F:nucleotidyltransferase activity"/>
    <property type="evidence" value="ECO:0007669"/>
    <property type="project" value="UniProtKB-KW"/>
</dbReference>
<dbReference type="Gene3D" id="1.10.246.80">
    <property type="match status" value="1"/>
</dbReference>
<comment type="cofactor">
    <cofactor evidence="1">
        <name>Mg(2+)</name>
        <dbReference type="ChEBI" id="CHEBI:18420"/>
    </cofactor>
</comment>
<dbReference type="AlphaFoldDB" id="A0A1G2R4D6"/>
<dbReference type="GO" id="GO:0000166">
    <property type="term" value="F:nucleotide binding"/>
    <property type="evidence" value="ECO:0007669"/>
    <property type="project" value="UniProtKB-KW"/>
</dbReference>
<dbReference type="InterPro" id="IPR003607">
    <property type="entry name" value="HD/PDEase_dom"/>
</dbReference>
<dbReference type="Pfam" id="PF01966">
    <property type="entry name" value="HD"/>
    <property type="match status" value="1"/>
</dbReference>
<evidence type="ECO:0000313" key="11">
    <source>
        <dbReference type="EMBL" id="OHA67587.1"/>
    </source>
</evidence>
<feature type="region of interest" description="Disordered" evidence="9">
    <location>
        <begin position="469"/>
        <end position="492"/>
    </location>
</feature>
<protein>
    <recommendedName>
        <fullName evidence="10">HD domain-containing protein</fullName>
    </recommendedName>
</protein>
<accession>A0A1G2R4D6</accession>
<keyword evidence="6" id="KW-0547">Nucleotide-binding</keyword>
<dbReference type="Gene3D" id="1.10.3090.10">
    <property type="entry name" value="cca-adding enzyme, domain 2"/>
    <property type="match status" value="1"/>
</dbReference>
<sequence>MKVTLPKEVKSVVVELEKHGFEAYVVGGCVRDMFLGREPEDWDVATSAKPEEVQKIFPDNFYENKFFTVTVRTKSQDPKLKEIEVTSYRSDLRYGDRRHPEEVEYAKTIEEDLARRDFTVNAIALRLAPLAQGKPPYKIVDPFDGRKDLKAKLIRAVGAPEARFQEDALRMMRGVRFCATLGFQLEQETKEAIAKNAPLLQEISQERIRDEFVKVIMAEKATEGVETLRDLGPLAFIIPELAEGYGVTQNKHHIYTVWEHNLLSLAYAVKQKWSFEIRLASLLHDVGKPRVKKGEGKDSTFYGHEVVGARLAKQILSRLKFPQKTIEKIVTLVRYHLFYYNVGEVTATSIRRLVKNVGPESVEELLQVRMADRIGSGVPKAEPYKLRHLRYLIDKVAQDPITPKMLKIKGDDVMSILGIGPGPQVGWILDALLAAVLEDPKKNEEDVLTEYVKELGGLPEEKLRAISKKAQEERENVETKRDEMTKQKYWIT</sequence>
<evidence type="ECO:0000256" key="8">
    <source>
        <dbReference type="RuleBase" id="RU003953"/>
    </source>
</evidence>
<keyword evidence="2 8" id="KW-0808">Transferase</keyword>
<keyword evidence="5" id="KW-0479">Metal-binding</keyword>
<evidence type="ECO:0000313" key="12">
    <source>
        <dbReference type="Proteomes" id="UP000176901"/>
    </source>
</evidence>
<dbReference type="SMART" id="SM00471">
    <property type="entry name" value="HDc"/>
    <property type="match status" value="1"/>
</dbReference>
<dbReference type="PANTHER" id="PTHR46173:SF1">
    <property type="entry name" value="CCA TRNA NUCLEOTIDYLTRANSFERASE 1, MITOCHONDRIAL"/>
    <property type="match status" value="1"/>
</dbReference>
<dbReference type="InterPro" id="IPR006674">
    <property type="entry name" value="HD_domain"/>
</dbReference>
<evidence type="ECO:0000256" key="3">
    <source>
        <dbReference type="ARBA" id="ARBA00022694"/>
    </source>
</evidence>
<dbReference type="SUPFAM" id="SSF81891">
    <property type="entry name" value="Poly A polymerase C-terminal region-like"/>
    <property type="match status" value="1"/>
</dbReference>
<keyword evidence="4" id="KW-0548">Nucleotidyltransferase</keyword>
<dbReference type="PANTHER" id="PTHR46173">
    <property type="entry name" value="CCA TRNA NUCLEOTIDYLTRANSFERASE 1, MITOCHONDRIAL"/>
    <property type="match status" value="1"/>
</dbReference>
<evidence type="ECO:0000259" key="10">
    <source>
        <dbReference type="PROSITE" id="PS51831"/>
    </source>
</evidence>
<evidence type="ECO:0000256" key="6">
    <source>
        <dbReference type="ARBA" id="ARBA00022741"/>
    </source>
</evidence>
<dbReference type="STRING" id="1802451.A3C82_01435"/>
<evidence type="ECO:0000256" key="2">
    <source>
        <dbReference type="ARBA" id="ARBA00022679"/>
    </source>
</evidence>
<keyword evidence="7" id="KW-0460">Magnesium</keyword>
<proteinExistence type="inferred from homology"/>
<dbReference type="InterPro" id="IPR032828">
    <property type="entry name" value="PolyA_RNA-bd"/>
</dbReference>
<dbReference type="Gene3D" id="3.30.460.10">
    <property type="entry name" value="Beta Polymerase, domain 2"/>
    <property type="match status" value="1"/>
</dbReference>